<keyword evidence="6 14" id="KW-0812">Transmembrane</keyword>
<dbReference type="SUPFAM" id="SSF56935">
    <property type="entry name" value="Porins"/>
    <property type="match status" value="1"/>
</dbReference>
<feature type="signal peptide" evidence="16">
    <location>
        <begin position="1"/>
        <end position="23"/>
    </location>
</feature>
<protein>
    <submittedName>
        <fullName evidence="18">TonB-denpendent receptor</fullName>
    </submittedName>
</protein>
<organism evidence="18 19">
    <name type="scientific">Aliarcobacter butzleri L355</name>
    <dbReference type="NCBI Taxonomy" id="1447263"/>
    <lineage>
        <taxon>Bacteria</taxon>
        <taxon>Pseudomonadati</taxon>
        <taxon>Campylobacterota</taxon>
        <taxon>Epsilonproteobacteria</taxon>
        <taxon>Campylobacterales</taxon>
        <taxon>Arcobacteraceae</taxon>
        <taxon>Aliarcobacter</taxon>
    </lineage>
</organism>
<dbReference type="InterPro" id="IPR012910">
    <property type="entry name" value="Plug_dom"/>
</dbReference>
<evidence type="ECO:0000256" key="7">
    <source>
        <dbReference type="ARBA" id="ARBA00022729"/>
    </source>
</evidence>
<dbReference type="InterPro" id="IPR000531">
    <property type="entry name" value="Beta-barrel_TonB"/>
</dbReference>
<dbReference type="CDD" id="cd01347">
    <property type="entry name" value="ligand_gated_channel"/>
    <property type="match status" value="1"/>
</dbReference>
<evidence type="ECO:0000256" key="9">
    <source>
        <dbReference type="ARBA" id="ARBA00023065"/>
    </source>
</evidence>
<dbReference type="InterPro" id="IPR037066">
    <property type="entry name" value="Plug_dom_sf"/>
</dbReference>
<evidence type="ECO:0000256" key="16">
    <source>
        <dbReference type="SAM" id="SignalP"/>
    </source>
</evidence>
<dbReference type="InterPro" id="IPR010105">
    <property type="entry name" value="TonB_sidphr_rcpt"/>
</dbReference>
<comment type="caution">
    <text evidence="18">The sequence shown here is derived from an EMBL/GenBank/DDBJ whole genome shotgun (WGS) entry which is preliminary data.</text>
</comment>
<keyword evidence="4 14" id="KW-1134">Transmembrane beta strand</keyword>
<sequence>MNLFKKSLLSPAVALLICSNIYADNISYSIEKQSLKDAIEKISKKANKPYIASGEIFDGKTSNAIKDITGTQNALDEVLKNSGLEAVLEDGAIIIKKKAVIGQGTVLEPISVNEGYSNGTAESGYVVKELKQVGFWGEKSLQDTPYSMSVMSSDLIENVIAGNIDQLYKMNPVIQESTPTTVFTYPVAVIRGFQASTSAVDGMKMSSYTYGTSTEEIDRVEIMNGSSGFMYGAGNVGGITNYVLKRPTYQRLTNLTVGNYGGEQYYAHIDLGDKIDEKGKFAYRLNAAYQDGETSKDGQNVEKKLISGAIDWNVTDNFQLQLEAAHKFYRIDRPDSRFYTSGINYWPKAFDNEKTYSPDWTYNQTKTDRVGLNATWDINDIFTLRTAYMYKQDNREFIIIYPIYTPNGWTMYNPTKTSPYDTISQSAYAYLDSKFDTGTISHKLTFGVSGETYKERKYKKSTITDSSYGIPSGLTTSELMNLPSPNFSSDYGSEKFIASETTNKNIIIGDDITFNDNWSALVGVNYTKIGADTFEWQITSYEETATTPTLSLIYKPFEDLTTYASYIEGLEAGSTVPNDASLYNNPGEILDPYISKQYEVGAKYSVSENLLLSSALFRIEKANSYEETTSNGKITLNQDGLEIHQGLELTVTGKIADDLTVITGGTLMDLEIDKATNPALKGKKPTGVATKMAKLYAEYNLPFLSGLTLTGGAYYTGGKYRDSANLQKIDDYTIYDAGLRYKTKLDKYPTTFNFNVTNLTGEDYWTTTNQLGIPRNIAFSMKMEF</sequence>
<dbReference type="PANTHER" id="PTHR32552:SF82">
    <property type="entry name" value="FCUA PROTEIN"/>
    <property type="match status" value="1"/>
</dbReference>
<dbReference type="InterPro" id="IPR036942">
    <property type="entry name" value="Beta-barrel_TonB_sf"/>
</dbReference>
<evidence type="ECO:0000256" key="10">
    <source>
        <dbReference type="ARBA" id="ARBA00023077"/>
    </source>
</evidence>
<evidence type="ECO:0000256" key="14">
    <source>
        <dbReference type="PROSITE-ProRule" id="PRU01360"/>
    </source>
</evidence>
<keyword evidence="13 14" id="KW-0998">Cell outer membrane</keyword>
<dbReference type="InterPro" id="IPR039426">
    <property type="entry name" value="TonB-dep_rcpt-like"/>
</dbReference>
<dbReference type="RefSeq" id="WP_046997740.1">
    <property type="nucleotide sequence ID" value="NZ_JAIW01000010.1"/>
</dbReference>
<dbReference type="InterPro" id="IPR011662">
    <property type="entry name" value="Secretin/TonB_short_N"/>
</dbReference>
<dbReference type="GO" id="GO:0009279">
    <property type="term" value="C:cell outer membrane"/>
    <property type="evidence" value="ECO:0007669"/>
    <property type="project" value="UniProtKB-SubCell"/>
</dbReference>
<dbReference type="SMART" id="SM00965">
    <property type="entry name" value="STN"/>
    <property type="match status" value="1"/>
</dbReference>
<dbReference type="PROSITE" id="PS01156">
    <property type="entry name" value="TONB_DEPENDENT_REC_2"/>
    <property type="match status" value="1"/>
</dbReference>
<dbReference type="Gene3D" id="3.55.50.30">
    <property type="match status" value="1"/>
</dbReference>
<dbReference type="Gene3D" id="2.170.130.10">
    <property type="entry name" value="TonB-dependent receptor, plug domain"/>
    <property type="match status" value="1"/>
</dbReference>
<name>A0A0G9L027_9BACT</name>
<comment type="subcellular location">
    <subcellularLocation>
        <location evidence="1 14">Cell outer membrane</location>
        <topology evidence="1 14">Multi-pass membrane protein</topology>
    </subcellularLocation>
</comment>
<evidence type="ECO:0000256" key="1">
    <source>
        <dbReference type="ARBA" id="ARBA00004571"/>
    </source>
</evidence>
<keyword evidence="7 16" id="KW-0732">Signal</keyword>
<dbReference type="InterPro" id="IPR010917">
    <property type="entry name" value="TonB_rcpt_CS"/>
</dbReference>
<evidence type="ECO:0000256" key="13">
    <source>
        <dbReference type="ARBA" id="ARBA00023237"/>
    </source>
</evidence>
<keyword evidence="9" id="KW-0406">Ion transport</keyword>
<accession>A0A0G9L027</accession>
<dbReference type="GO" id="GO:0038023">
    <property type="term" value="F:signaling receptor activity"/>
    <property type="evidence" value="ECO:0007669"/>
    <property type="project" value="InterPro"/>
</dbReference>
<dbReference type="Gene3D" id="2.40.170.20">
    <property type="entry name" value="TonB-dependent receptor, beta-barrel domain"/>
    <property type="match status" value="1"/>
</dbReference>
<evidence type="ECO:0000256" key="2">
    <source>
        <dbReference type="ARBA" id="ARBA00009810"/>
    </source>
</evidence>
<dbReference type="EMBL" id="JAIW01000010">
    <property type="protein sequence ID" value="KLE11330.1"/>
    <property type="molecule type" value="Genomic_DNA"/>
</dbReference>
<evidence type="ECO:0000259" key="17">
    <source>
        <dbReference type="SMART" id="SM00965"/>
    </source>
</evidence>
<reference evidence="18 19" key="1">
    <citation type="submission" date="2014-01" db="EMBL/GenBank/DDBJ databases">
        <title>Development of a Comparative Genomic Fingerprinting Assay for High Resolution Genotyping of Arcobacter butzleri.</title>
        <authorList>
            <person name="Webb A.L."/>
            <person name="Inglis G.D."/>
            <person name="Kruczkiewicz P."/>
            <person name="Selinger L.B."/>
            <person name="Taboada E.N."/>
        </authorList>
    </citation>
    <scope>NUCLEOTIDE SEQUENCE [LARGE SCALE GENOMIC DNA]</scope>
    <source>
        <strain evidence="18 19">L355</strain>
    </source>
</reference>
<dbReference type="Pfam" id="PF00593">
    <property type="entry name" value="TonB_dep_Rec_b-barrel"/>
    <property type="match status" value="1"/>
</dbReference>
<dbReference type="GO" id="GO:0015344">
    <property type="term" value="F:siderophore uptake transmembrane transporter activity"/>
    <property type="evidence" value="ECO:0007669"/>
    <property type="project" value="TreeGrafter"/>
</dbReference>
<keyword evidence="5" id="KW-0410">Iron transport</keyword>
<evidence type="ECO:0000313" key="18">
    <source>
        <dbReference type="EMBL" id="KLE11330.1"/>
    </source>
</evidence>
<keyword evidence="8" id="KW-0408">Iron</keyword>
<keyword evidence="11 14" id="KW-0472">Membrane</keyword>
<dbReference type="PATRIC" id="fig|1447263.3.peg.238"/>
<evidence type="ECO:0000313" key="19">
    <source>
        <dbReference type="Proteomes" id="UP000035154"/>
    </source>
</evidence>
<dbReference type="Proteomes" id="UP000035154">
    <property type="component" value="Unassembled WGS sequence"/>
</dbReference>
<feature type="chain" id="PRO_5002578379" evidence="16">
    <location>
        <begin position="24"/>
        <end position="785"/>
    </location>
</feature>
<dbReference type="PANTHER" id="PTHR32552">
    <property type="entry name" value="FERRICHROME IRON RECEPTOR-RELATED"/>
    <property type="match status" value="1"/>
</dbReference>
<dbReference type="GO" id="GO:0015891">
    <property type="term" value="P:siderophore transport"/>
    <property type="evidence" value="ECO:0007669"/>
    <property type="project" value="InterPro"/>
</dbReference>
<evidence type="ECO:0000256" key="12">
    <source>
        <dbReference type="ARBA" id="ARBA00023170"/>
    </source>
</evidence>
<keyword evidence="10 15" id="KW-0798">TonB box</keyword>
<evidence type="ECO:0000256" key="6">
    <source>
        <dbReference type="ARBA" id="ARBA00022692"/>
    </source>
</evidence>
<dbReference type="PROSITE" id="PS52016">
    <property type="entry name" value="TONB_DEPENDENT_REC_3"/>
    <property type="match status" value="1"/>
</dbReference>
<evidence type="ECO:0000256" key="15">
    <source>
        <dbReference type="RuleBase" id="RU003357"/>
    </source>
</evidence>
<evidence type="ECO:0000256" key="4">
    <source>
        <dbReference type="ARBA" id="ARBA00022452"/>
    </source>
</evidence>
<dbReference type="NCBIfam" id="TIGR01783">
    <property type="entry name" value="TonB-siderophor"/>
    <property type="match status" value="1"/>
</dbReference>
<evidence type="ECO:0000256" key="8">
    <source>
        <dbReference type="ARBA" id="ARBA00023004"/>
    </source>
</evidence>
<evidence type="ECO:0000256" key="3">
    <source>
        <dbReference type="ARBA" id="ARBA00022448"/>
    </source>
</evidence>
<keyword evidence="3 14" id="KW-0813">Transport</keyword>
<dbReference type="Pfam" id="PF07715">
    <property type="entry name" value="Plug"/>
    <property type="match status" value="1"/>
</dbReference>
<gene>
    <name evidence="18" type="ORF">AF80_01270</name>
</gene>
<evidence type="ECO:0000256" key="5">
    <source>
        <dbReference type="ARBA" id="ARBA00022496"/>
    </source>
</evidence>
<feature type="domain" description="Secretin/TonB short N-terminal" evidence="17">
    <location>
        <begin position="48"/>
        <end position="98"/>
    </location>
</feature>
<proteinExistence type="inferred from homology"/>
<dbReference type="AlphaFoldDB" id="A0A0G9L027"/>
<evidence type="ECO:0000256" key="11">
    <source>
        <dbReference type="ARBA" id="ARBA00023136"/>
    </source>
</evidence>
<keyword evidence="12 18" id="KW-0675">Receptor</keyword>
<comment type="similarity">
    <text evidence="2 14 15">Belongs to the TonB-dependent receptor family.</text>
</comment>